<feature type="region of interest" description="Disordered" evidence="1">
    <location>
        <begin position="68"/>
        <end position="104"/>
    </location>
</feature>
<feature type="compositionally biased region" description="Polar residues" evidence="1">
    <location>
        <begin position="69"/>
        <end position="81"/>
    </location>
</feature>
<accession>A0A645GIH7</accession>
<organism evidence="2">
    <name type="scientific">bioreactor metagenome</name>
    <dbReference type="NCBI Taxonomy" id="1076179"/>
    <lineage>
        <taxon>unclassified sequences</taxon>
        <taxon>metagenomes</taxon>
        <taxon>ecological metagenomes</taxon>
    </lineage>
</organism>
<comment type="caution">
    <text evidence="2">The sequence shown here is derived from an EMBL/GenBank/DDBJ whole genome shotgun (WGS) entry which is preliminary data.</text>
</comment>
<dbReference type="EMBL" id="VSSQ01076050">
    <property type="protein sequence ID" value="MPN26505.1"/>
    <property type="molecule type" value="Genomic_DNA"/>
</dbReference>
<name>A0A645GIH7_9ZZZZ</name>
<reference evidence="2" key="1">
    <citation type="submission" date="2019-08" db="EMBL/GenBank/DDBJ databases">
        <authorList>
            <person name="Kucharzyk K."/>
            <person name="Murdoch R.W."/>
            <person name="Higgins S."/>
            <person name="Loffler F."/>
        </authorList>
    </citation>
    <scope>NUCLEOTIDE SEQUENCE</scope>
</reference>
<proteinExistence type="predicted"/>
<gene>
    <name evidence="2" type="ORF">SDC9_173930</name>
</gene>
<evidence type="ECO:0000313" key="2">
    <source>
        <dbReference type="EMBL" id="MPN26505.1"/>
    </source>
</evidence>
<sequence length="219" mass="25407">MIDKSLAEKGIITSKAIQKQYILSTKRRSNAKVDEYCLLSEKDKVELSTFLTCSAKVESVSKNAIIVDNNPSSSDINTDNNSQSKSKRESKSKSQREVDKQDEEDKFDKAIEELPFEVDYFTKLLIHNGTVSLYDEDLGKYPALFASFTPHYEFDDIIRAVRYVSNYLKHPSNPIDDKFCFIKQALINNIDWLSREDERAKESEEWLKFLKEYEDGHHQ</sequence>
<protein>
    <submittedName>
        <fullName evidence="2">Uncharacterized protein</fullName>
    </submittedName>
</protein>
<feature type="compositionally biased region" description="Basic and acidic residues" evidence="1">
    <location>
        <begin position="86"/>
        <end position="99"/>
    </location>
</feature>
<dbReference type="AlphaFoldDB" id="A0A645GIH7"/>
<evidence type="ECO:0000256" key="1">
    <source>
        <dbReference type="SAM" id="MobiDB-lite"/>
    </source>
</evidence>